<dbReference type="EMBL" id="JACHHP010000002">
    <property type="protein sequence ID" value="MBB5207880.1"/>
    <property type="molecule type" value="Genomic_DNA"/>
</dbReference>
<feature type="transmembrane region" description="Helical" evidence="1">
    <location>
        <begin position="70"/>
        <end position="90"/>
    </location>
</feature>
<feature type="transmembrane region" description="Helical" evidence="1">
    <location>
        <begin position="237"/>
        <end position="262"/>
    </location>
</feature>
<feature type="transmembrane region" description="Helical" evidence="1">
    <location>
        <begin position="135"/>
        <end position="154"/>
    </location>
</feature>
<proteinExistence type="predicted"/>
<keyword evidence="1" id="KW-0812">Transmembrane</keyword>
<feature type="transmembrane region" description="Helical" evidence="1">
    <location>
        <begin position="207"/>
        <end position="225"/>
    </location>
</feature>
<comment type="caution">
    <text evidence="2">The sequence shown here is derived from an EMBL/GenBank/DDBJ whole genome shotgun (WGS) entry which is preliminary data.</text>
</comment>
<dbReference type="RefSeq" id="WP_183960398.1">
    <property type="nucleotide sequence ID" value="NZ_JACHHP010000002.1"/>
</dbReference>
<keyword evidence="1" id="KW-1133">Transmembrane helix</keyword>
<gene>
    <name evidence="2" type="ORF">HNQ52_001409</name>
</gene>
<evidence type="ECO:0000313" key="2">
    <source>
        <dbReference type="EMBL" id="MBB5207880.1"/>
    </source>
</evidence>
<keyword evidence="3" id="KW-1185">Reference proteome</keyword>
<reference evidence="2 3" key="1">
    <citation type="submission" date="2020-08" db="EMBL/GenBank/DDBJ databases">
        <title>Genomic Encyclopedia of Type Strains, Phase IV (KMG-IV): sequencing the most valuable type-strain genomes for metagenomic binning, comparative biology and taxonomic classification.</title>
        <authorList>
            <person name="Goeker M."/>
        </authorList>
    </citation>
    <scope>NUCLEOTIDE SEQUENCE [LARGE SCALE GENOMIC DNA]</scope>
    <source>
        <strain evidence="2 3">DSM 24163</strain>
    </source>
</reference>
<evidence type="ECO:0000313" key="3">
    <source>
        <dbReference type="Proteomes" id="UP000521199"/>
    </source>
</evidence>
<protein>
    <submittedName>
        <fullName evidence="2">Putative membrane protein</fullName>
    </submittedName>
</protein>
<organism evidence="2 3">
    <name type="scientific">Chiayiivirga flava</name>
    <dbReference type="NCBI Taxonomy" id="659595"/>
    <lineage>
        <taxon>Bacteria</taxon>
        <taxon>Pseudomonadati</taxon>
        <taxon>Pseudomonadota</taxon>
        <taxon>Gammaproteobacteria</taxon>
        <taxon>Lysobacterales</taxon>
        <taxon>Lysobacteraceae</taxon>
        <taxon>Chiayiivirga</taxon>
    </lineage>
</organism>
<name>A0A7W8D4N9_9GAMM</name>
<keyword evidence="1" id="KW-0472">Membrane</keyword>
<feature type="transmembrane region" description="Helical" evidence="1">
    <location>
        <begin position="166"/>
        <end position="187"/>
    </location>
</feature>
<accession>A0A7W8D4N9</accession>
<dbReference type="InterPro" id="IPR018750">
    <property type="entry name" value="DUF2306_membrane"/>
</dbReference>
<feature type="transmembrane region" description="Helical" evidence="1">
    <location>
        <begin position="19"/>
        <end position="43"/>
    </location>
</feature>
<evidence type="ECO:0000256" key="1">
    <source>
        <dbReference type="SAM" id="Phobius"/>
    </source>
</evidence>
<feature type="transmembrane region" description="Helical" evidence="1">
    <location>
        <begin position="102"/>
        <end position="123"/>
    </location>
</feature>
<dbReference type="AlphaFoldDB" id="A0A7W8D4N9"/>
<dbReference type="Proteomes" id="UP000521199">
    <property type="component" value="Unassembled WGS sequence"/>
</dbReference>
<sequence>MHVDPPVVSRLLPWAARAWFVAAAAGQWLFAAYIVWVLAWPLLLGDGAAVNRTSLITGHVAGDTLGNASLLGHVAAAAVLNLLGVLQLVPALRRSHPRWHRLAGRVFMTLSLVAVASGLYMTWLRGSRLGDVSAIAISFNGALIGLAVTLAWRRARQRRFAEHRRWAIRAFLLVSGVWTLRLGLMAWVLLNQGPRGNTPRLDGPFDLFWVFGCYLVPLVVAELYFRAERATPVAQRAVALLLGLCAVLTALGTAAAFAFMWLPHF</sequence>
<dbReference type="Pfam" id="PF10067">
    <property type="entry name" value="DUF2306"/>
    <property type="match status" value="1"/>
</dbReference>